<evidence type="ECO:0000256" key="13">
    <source>
        <dbReference type="PROSITE-ProRule" id="PRU00706"/>
    </source>
</evidence>
<dbReference type="NCBIfam" id="NF001908">
    <property type="entry name" value="PRK00668.1"/>
    <property type="match status" value="1"/>
</dbReference>
<dbReference type="PANTHER" id="PTHR11349">
    <property type="entry name" value="NUCLEOSIDE DIPHOSPHATE KINASE"/>
    <property type="match status" value="1"/>
</dbReference>
<dbReference type="GO" id="GO:0006228">
    <property type="term" value="P:UTP biosynthetic process"/>
    <property type="evidence" value="ECO:0007669"/>
    <property type="project" value="UniProtKB-UniRule"/>
</dbReference>
<evidence type="ECO:0000256" key="10">
    <source>
        <dbReference type="ARBA" id="ARBA00022842"/>
    </source>
</evidence>
<evidence type="ECO:0000256" key="5">
    <source>
        <dbReference type="ARBA" id="ARBA00022679"/>
    </source>
</evidence>
<feature type="binding site" evidence="12">
    <location>
        <position position="92"/>
    </location>
    <ligand>
        <name>ATP</name>
        <dbReference type="ChEBI" id="CHEBI:30616"/>
    </ligand>
</feature>
<dbReference type="GO" id="GO:0005524">
    <property type="term" value="F:ATP binding"/>
    <property type="evidence" value="ECO:0007669"/>
    <property type="project" value="UniProtKB-UniRule"/>
</dbReference>
<keyword evidence="12" id="KW-0597">Phosphoprotein</keyword>
<evidence type="ECO:0000259" key="15">
    <source>
        <dbReference type="SMART" id="SM00562"/>
    </source>
</evidence>
<dbReference type="PRINTS" id="PR01243">
    <property type="entry name" value="NUCDPKINASE"/>
</dbReference>
<feature type="binding site" evidence="12">
    <location>
        <position position="58"/>
    </location>
    <ligand>
        <name>ATP</name>
        <dbReference type="ChEBI" id="CHEBI:30616"/>
    </ligand>
</feature>
<reference evidence="16 17" key="1">
    <citation type="submission" date="2017-10" db="EMBL/GenBank/DDBJ databases">
        <title>Novel microbial diversity and functional potential in the marine mammal oral microbiome.</title>
        <authorList>
            <person name="Dudek N.K."/>
            <person name="Sun C.L."/>
            <person name="Burstein D."/>
            <person name="Kantor R.S."/>
            <person name="Aliaga Goltsman D.S."/>
            <person name="Bik E.M."/>
            <person name="Thomas B.C."/>
            <person name="Banfield J.F."/>
            <person name="Relman D.A."/>
        </authorList>
    </citation>
    <scope>NUCLEOTIDE SEQUENCE [LARGE SCALE GENOMIC DNA]</scope>
    <source>
        <strain evidence="16">DOLJORAL78_47_16</strain>
    </source>
</reference>
<feature type="binding site" evidence="12">
    <location>
        <position position="86"/>
    </location>
    <ligand>
        <name>ATP</name>
        <dbReference type="ChEBI" id="CHEBI:30616"/>
    </ligand>
</feature>
<feature type="binding site" evidence="12">
    <location>
        <position position="103"/>
    </location>
    <ligand>
        <name>ATP</name>
        <dbReference type="ChEBI" id="CHEBI:30616"/>
    </ligand>
</feature>
<dbReference type="AlphaFoldDB" id="A0A2G6KI36"/>
<accession>A0A2G6KI36</accession>
<keyword evidence="10 12" id="KW-0460">Magnesium</keyword>
<feature type="active site" description="Pros-phosphohistidine intermediate" evidence="12">
    <location>
        <position position="116"/>
    </location>
</feature>
<keyword evidence="8 12" id="KW-0418">Kinase</keyword>
<evidence type="ECO:0000313" key="17">
    <source>
        <dbReference type="Proteomes" id="UP000230821"/>
    </source>
</evidence>
<evidence type="ECO:0000256" key="14">
    <source>
        <dbReference type="RuleBase" id="RU004011"/>
    </source>
</evidence>
<comment type="caution">
    <text evidence="13">Lacks conserved residue(s) required for the propagation of feature annotation.</text>
</comment>
<name>A0A2G6KI36_9BACT</name>
<keyword evidence="7 12" id="KW-0547">Nucleotide-binding</keyword>
<evidence type="ECO:0000256" key="8">
    <source>
        <dbReference type="ARBA" id="ARBA00022777"/>
    </source>
</evidence>
<dbReference type="Pfam" id="PF00334">
    <property type="entry name" value="NDK"/>
    <property type="match status" value="1"/>
</dbReference>
<evidence type="ECO:0000256" key="7">
    <source>
        <dbReference type="ARBA" id="ARBA00022741"/>
    </source>
</evidence>
<proteinExistence type="inferred from homology"/>
<dbReference type="GO" id="GO:0005737">
    <property type="term" value="C:cytoplasm"/>
    <property type="evidence" value="ECO:0007669"/>
    <property type="project" value="UniProtKB-SubCell"/>
</dbReference>
<dbReference type="CDD" id="cd04413">
    <property type="entry name" value="NDPk_I"/>
    <property type="match status" value="1"/>
</dbReference>
<comment type="subcellular location">
    <subcellularLocation>
        <location evidence="12">Cytoplasm</location>
    </subcellularLocation>
</comment>
<evidence type="ECO:0000313" key="16">
    <source>
        <dbReference type="EMBL" id="PIE35314.1"/>
    </source>
</evidence>
<evidence type="ECO:0000256" key="6">
    <source>
        <dbReference type="ARBA" id="ARBA00022723"/>
    </source>
</evidence>
<gene>
    <name evidence="12" type="primary">ndk</name>
    <name evidence="16" type="ORF">CSA56_04615</name>
</gene>
<evidence type="ECO:0000256" key="11">
    <source>
        <dbReference type="ARBA" id="ARBA00023080"/>
    </source>
</evidence>
<dbReference type="SMART" id="SM00562">
    <property type="entry name" value="NDK"/>
    <property type="match status" value="1"/>
</dbReference>
<evidence type="ECO:0000256" key="2">
    <source>
        <dbReference type="ARBA" id="ARBA00008142"/>
    </source>
</evidence>
<keyword evidence="5 12" id="KW-0808">Transferase</keyword>
<organism evidence="16 17">
    <name type="scientific">candidate division KSB3 bacterium</name>
    <dbReference type="NCBI Taxonomy" id="2044937"/>
    <lineage>
        <taxon>Bacteria</taxon>
        <taxon>candidate division KSB3</taxon>
    </lineage>
</organism>
<comment type="catalytic activity">
    <reaction evidence="12">
        <text>a 2'-deoxyribonucleoside 5'-diphosphate + ATP = a 2'-deoxyribonucleoside 5'-triphosphate + ADP</text>
        <dbReference type="Rhea" id="RHEA:44640"/>
        <dbReference type="ChEBI" id="CHEBI:30616"/>
        <dbReference type="ChEBI" id="CHEBI:61560"/>
        <dbReference type="ChEBI" id="CHEBI:73316"/>
        <dbReference type="ChEBI" id="CHEBI:456216"/>
        <dbReference type="EC" id="2.7.4.6"/>
    </reaction>
</comment>
<evidence type="ECO:0000256" key="4">
    <source>
        <dbReference type="ARBA" id="ARBA00017632"/>
    </source>
</evidence>
<sequence>MYERTLLIIKPDAVKRELIGNILLRFERDRLHILAMKMTRLARHDAEEFYGEHRGKPYFEPLVEMLDDSPIVPVVFSGEDAIARVRNIIGATDPHKAAEGTIRHDFALDVCRNSVHASDSHESARREIAFFFSEIEMGHAPEMIPLDDVSP</sequence>
<dbReference type="GO" id="GO:0046872">
    <property type="term" value="F:metal ion binding"/>
    <property type="evidence" value="ECO:0007669"/>
    <property type="project" value="UniProtKB-KW"/>
</dbReference>
<evidence type="ECO:0000256" key="1">
    <source>
        <dbReference type="ARBA" id="ARBA00001946"/>
    </source>
</evidence>
<feature type="binding site" evidence="12">
    <location>
        <position position="10"/>
    </location>
    <ligand>
        <name>ATP</name>
        <dbReference type="ChEBI" id="CHEBI:30616"/>
    </ligand>
</feature>
<dbReference type="GO" id="GO:0004550">
    <property type="term" value="F:nucleoside diphosphate kinase activity"/>
    <property type="evidence" value="ECO:0007669"/>
    <property type="project" value="UniProtKB-UniRule"/>
</dbReference>
<feature type="binding site" evidence="12">
    <location>
        <position position="113"/>
    </location>
    <ligand>
        <name>ATP</name>
        <dbReference type="ChEBI" id="CHEBI:30616"/>
    </ligand>
</feature>
<dbReference type="InterPro" id="IPR001564">
    <property type="entry name" value="Nucleoside_diP_kinase"/>
</dbReference>
<feature type="domain" description="Nucleoside diphosphate kinase-like" evidence="15">
    <location>
        <begin position="2"/>
        <end position="139"/>
    </location>
</feature>
<dbReference type="Gene3D" id="3.30.70.141">
    <property type="entry name" value="Nucleoside diphosphate kinase-like domain"/>
    <property type="match status" value="1"/>
</dbReference>
<dbReference type="InterPro" id="IPR034907">
    <property type="entry name" value="NDK-like_dom"/>
</dbReference>
<keyword evidence="11 12" id="KW-0546">Nucleotide metabolism</keyword>
<comment type="caution">
    <text evidence="16">The sequence shown here is derived from an EMBL/GenBank/DDBJ whole genome shotgun (WGS) entry which is preliminary data.</text>
</comment>
<dbReference type="EC" id="2.7.4.6" evidence="3 12"/>
<evidence type="ECO:0000256" key="12">
    <source>
        <dbReference type="HAMAP-Rule" id="MF_00451"/>
    </source>
</evidence>
<dbReference type="Proteomes" id="UP000230821">
    <property type="component" value="Unassembled WGS sequence"/>
</dbReference>
<comment type="cofactor">
    <cofactor evidence="1 12">
        <name>Mg(2+)</name>
        <dbReference type="ChEBI" id="CHEBI:18420"/>
    </cofactor>
</comment>
<protein>
    <recommendedName>
        <fullName evidence="4 12">Nucleoside diphosphate kinase</fullName>
        <shortName evidence="12">NDK</shortName>
        <shortName evidence="12">NDP kinase</shortName>
        <ecNumber evidence="3 12">2.7.4.6</ecNumber>
    </recommendedName>
    <alternativeName>
        <fullName evidence="12">Nucleoside-2-P kinase</fullName>
    </alternativeName>
</protein>
<comment type="similarity">
    <text evidence="2 12 13 14">Belongs to the NDK family.</text>
</comment>
<keyword evidence="12" id="KW-0963">Cytoplasm</keyword>
<keyword evidence="9 12" id="KW-0067">ATP-binding</keyword>
<dbReference type="FunFam" id="3.30.70.141:FF:000003">
    <property type="entry name" value="Nucleoside diphosphate kinase"/>
    <property type="match status" value="1"/>
</dbReference>
<evidence type="ECO:0000256" key="9">
    <source>
        <dbReference type="ARBA" id="ARBA00022840"/>
    </source>
</evidence>
<dbReference type="PROSITE" id="PS51374">
    <property type="entry name" value="NDPK_LIKE"/>
    <property type="match status" value="1"/>
</dbReference>
<dbReference type="HAMAP" id="MF_00451">
    <property type="entry name" value="NDP_kinase"/>
    <property type="match status" value="1"/>
</dbReference>
<comment type="catalytic activity">
    <reaction evidence="12">
        <text>a ribonucleoside 5'-diphosphate + ATP = a ribonucleoside 5'-triphosphate + ADP</text>
        <dbReference type="Rhea" id="RHEA:18113"/>
        <dbReference type="ChEBI" id="CHEBI:30616"/>
        <dbReference type="ChEBI" id="CHEBI:57930"/>
        <dbReference type="ChEBI" id="CHEBI:61557"/>
        <dbReference type="ChEBI" id="CHEBI:456216"/>
        <dbReference type="EC" id="2.7.4.6"/>
    </reaction>
</comment>
<keyword evidence="6 12" id="KW-0479">Metal-binding</keyword>
<comment type="subunit">
    <text evidence="12">Homotetramer.</text>
</comment>
<dbReference type="EMBL" id="PDSK01000047">
    <property type="protein sequence ID" value="PIE35314.1"/>
    <property type="molecule type" value="Genomic_DNA"/>
</dbReference>
<dbReference type="InterPro" id="IPR036850">
    <property type="entry name" value="NDK-like_dom_sf"/>
</dbReference>
<dbReference type="GO" id="GO:0006183">
    <property type="term" value="P:GTP biosynthetic process"/>
    <property type="evidence" value="ECO:0007669"/>
    <property type="project" value="UniProtKB-UniRule"/>
</dbReference>
<comment type="function">
    <text evidence="12">Major role in the synthesis of nucleoside triphosphates other than ATP. The ATP gamma phosphate is transferred to the NDP beta phosphate via a ping-pong mechanism, using a phosphorylated active-site intermediate.</text>
</comment>
<evidence type="ECO:0000256" key="3">
    <source>
        <dbReference type="ARBA" id="ARBA00012966"/>
    </source>
</evidence>
<dbReference type="SUPFAM" id="SSF54919">
    <property type="entry name" value="Nucleoside diphosphate kinase, NDK"/>
    <property type="match status" value="1"/>
</dbReference>
<dbReference type="GO" id="GO:0006241">
    <property type="term" value="P:CTP biosynthetic process"/>
    <property type="evidence" value="ECO:0007669"/>
    <property type="project" value="UniProtKB-UniRule"/>
</dbReference>